<reference evidence="4" key="1">
    <citation type="journal article" date="2023" name="bioRxiv">
        <title>Improved chromosome-level genome assembly for marigold (Tagetes erecta).</title>
        <authorList>
            <person name="Jiang F."/>
            <person name="Yuan L."/>
            <person name="Wang S."/>
            <person name="Wang H."/>
            <person name="Xu D."/>
            <person name="Wang A."/>
            <person name="Fan W."/>
        </authorList>
    </citation>
    <scope>NUCLEOTIDE SEQUENCE</scope>
    <source>
        <strain evidence="4">WSJ</strain>
        <tissue evidence="4">Leaf</tissue>
    </source>
</reference>
<comment type="caution">
    <text evidence="4">The sequence shown here is derived from an EMBL/GenBank/DDBJ whole genome shotgun (WGS) entry which is preliminary data.</text>
</comment>
<dbReference type="Pfam" id="PF13962">
    <property type="entry name" value="PGG"/>
    <property type="match status" value="1"/>
</dbReference>
<feature type="transmembrane region" description="Helical" evidence="2">
    <location>
        <begin position="495"/>
        <end position="514"/>
    </location>
</feature>
<dbReference type="InterPro" id="IPR026961">
    <property type="entry name" value="PGG_dom"/>
</dbReference>
<feature type="compositionally biased region" description="Polar residues" evidence="1">
    <location>
        <begin position="22"/>
        <end position="32"/>
    </location>
</feature>
<dbReference type="Proteomes" id="UP001229421">
    <property type="component" value="Unassembled WGS sequence"/>
</dbReference>
<dbReference type="SMART" id="SM00248">
    <property type="entry name" value="ANK"/>
    <property type="match status" value="2"/>
</dbReference>
<dbReference type="AlphaFoldDB" id="A0AAD8NJH4"/>
<sequence length="554" mass="62829">MNEIITPGSQSASILESIPLDQGQQPEANNPAATFADRRPTPNVATPYITKNAGDMNEGYTAVLYKASVRCDWYAAKHLLDALPDLVRHSITGNGETALHVSKKQAREDISAATGNVEILKIMAEKNIRLMTIPGANQSMIPLHAAALFGHYEVVKYLYEFKWIYDDWNHQNRVWFLEKCVETDMFVFRSIGLTWEASGKESGALELLRFIWLDIVKRPKKEIDSILRGQADSTDQQQEKAISKKVVQALQLQKLINEHLDKLDEETNNIIRELSDDTQQDTTGTLDQALQLEKLISEFMVNMHVETQNLVKPDNYKHVYDEKDEALGLENLISKHIVWMHEEVQNISKYAFSYEGEDTTEALQNLISKHIVWMHEEVQNISQCMVVAALITTIVFAAAFTIPGGYNQNNGIPIFYGKSTFVAFVVADAMSLFLSSSSILTFLSILTSRYAENDFVESLPKKLLLGVSTLFLSITAMMITFSISFFILYHKEMRWIPILIGAVALIPVVLYVVLQYHVLLDLIRLTYGSKYIFKPGKQYIYYVNPICRDIISFS</sequence>
<dbReference type="InterPro" id="IPR036770">
    <property type="entry name" value="Ankyrin_rpt-contain_sf"/>
</dbReference>
<gene>
    <name evidence="4" type="ORF">QVD17_37043</name>
</gene>
<dbReference type="InterPro" id="IPR002110">
    <property type="entry name" value="Ankyrin_rpt"/>
</dbReference>
<dbReference type="Pfam" id="PF12796">
    <property type="entry name" value="Ank_2"/>
    <property type="match status" value="1"/>
</dbReference>
<organism evidence="4 5">
    <name type="scientific">Tagetes erecta</name>
    <name type="common">African marigold</name>
    <dbReference type="NCBI Taxonomy" id="13708"/>
    <lineage>
        <taxon>Eukaryota</taxon>
        <taxon>Viridiplantae</taxon>
        <taxon>Streptophyta</taxon>
        <taxon>Embryophyta</taxon>
        <taxon>Tracheophyta</taxon>
        <taxon>Spermatophyta</taxon>
        <taxon>Magnoliopsida</taxon>
        <taxon>eudicotyledons</taxon>
        <taxon>Gunneridae</taxon>
        <taxon>Pentapetalae</taxon>
        <taxon>asterids</taxon>
        <taxon>campanulids</taxon>
        <taxon>Asterales</taxon>
        <taxon>Asteraceae</taxon>
        <taxon>Asteroideae</taxon>
        <taxon>Heliantheae alliance</taxon>
        <taxon>Tageteae</taxon>
        <taxon>Tagetes</taxon>
    </lineage>
</organism>
<proteinExistence type="predicted"/>
<dbReference type="Gene3D" id="1.25.40.20">
    <property type="entry name" value="Ankyrin repeat-containing domain"/>
    <property type="match status" value="1"/>
</dbReference>
<evidence type="ECO:0000313" key="4">
    <source>
        <dbReference type="EMBL" id="KAK1410506.1"/>
    </source>
</evidence>
<keyword evidence="2" id="KW-0812">Transmembrane</keyword>
<feature type="transmembrane region" description="Helical" evidence="2">
    <location>
        <begin position="384"/>
        <end position="402"/>
    </location>
</feature>
<evidence type="ECO:0000256" key="2">
    <source>
        <dbReference type="SAM" id="Phobius"/>
    </source>
</evidence>
<accession>A0AAD8NJH4</accession>
<feature type="transmembrane region" description="Helical" evidence="2">
    <location>
        <begin position="422"/>
        <end position="443"/>
    </location>
</feature>
<evidence type="ECO:0000259" key="3">
    <source>
        <dbReference type="Pfam" id="PF13962"/>
    </source>
</evidence>
<dbReference type="GO" id="GO:0016020">
    <property type="term" value="C:membrane"/>
    <property type="evidence" value="ECO:0007669"/>
    <property type="project" value="TreeGrafter"/>
</dbReference>
<feature type="domain" description="PGG" evidence="3">
    <location>
        <begin position="379"/>
        <end position="487"/>
    </location>
</feature>
<dbReference type="SUPFAM" id="SSF48403">
    <property type="entry name" value="Ankyrin repeat"/>
    <property type="match status" value="1"/>
</dbReference>
<feature type="transmembrane region" description="Helical" evidence="2">
    <location>
        <begin position="463"/>
        <end position="489"/>
    </location>
</feature>
<dbReference type="PANTHER" id="PTHR24177:SF472">
    <property type="entry name" value="PGG DOMAIN-CONTAINING PROTEIN"/>
    <property type="match status" value="1"/>
</dbReference>
<evidence type="ECO:0000256" key="1">
    <source>
        <dbReference type="SAM" id="MobiDB-lite"/>
    </source>
</evidence>
<feature type="region of interest" description="Disordered" evidence="1">
    <location>
        <begin position="22"/>
        <end position="43"/>
    </location>
</feature>
<keyword evidence="5" id="KW-1185">Reference proteome</keyword>
<name>A0AAD8NJH4_TARER</name>
<evidence type="ECO:0000313" key="5">
    <source>
        <dbReference type="Proteomes" id="UP001229421"/>
    </source>
</evidence>
<protein>
    <recommendedName>
        <fullName evidence="3">PGG domain-containing protein</fullName>
    </recommendedName>
</protein>
<dbReference type="EMBL" id="JAUHHV010000010">
    <property type="protein sequence ID" value="KAK1410506.1"/>
    <property type="molecule type" value="Genomic_DNA"/>
</dbReference>
<keyword evidence="2" id="KW-1133">Transmembrane helix</keyword>
<dbReference type="PANTHER" id="PTHR24177">
    <property type="entry name" value="CASKIN"/>
    <property type="match status" value="1"/>
</dbReference>
<keyword evidence="2" id="KW-0472">Membrane</keyword>